<gene>
    <name evidence="3" type="ORF">ETAA8_54870</name>
</gene>
<feature type="transmembrane region" description="Helical" evidence="2">
    <location>
        <begin position="214"/>
        <end position="236"/>
    </location>
</feature>
<protein>
    <submittedName>
        <fullName evidence="3">Uncharacterized protein</fullName>
    </submittedName>
</protein>
<feature type="transmembrane region" description="Helical" evidence="2">
    <location>
        <begin position="373"/>
        <end position="390"/>
    </location>
</feature>
<keyword evidence="2" id="KW-0812">Transmembrane</keyword>
<reference evidence="3 4" key="1">
    <citation type="submission" date="2019-02" db="EMBL/GenBank/DDBJ databases">
        <title>Deep-cultivation of Planctomycetes and their phenomic and genomic characterization uncovers novel biology.</title>
        <authorList>
            <person name="Wiegand S."/>
            <person name="Jogler M."/>
            <person name="Boedeker C."/>
            <person name="Pinto D."/>
            <person name="Vollmers J."/>
            <person name="Rivas-Marin E."/>
            <person name="Kohn T."/>
            <person name="Peeters S.H."/>
            <person name="Heuer A."/>
            <person name="Rast P."/>
            <person name="Oberbeckmann S."/>
            <person name="Bunk B."/>
            <person name="Jeske O."/>
            <person name="Meyerdierks A."/>
            <person name="Storesund J.E."/>
            <person name="Kallscheuer N."/>
            <person name="Luecker S."/>
            <person name="Lage O.M."/>
            <person name="Pohl T."/>
            <person name="Merkel B.J."/>
            <person name="Hornburger P."/>
            <person name="Mueller R.-W."/>
            <person name="Bruemmer F."/>
            <person name="Labrenz M."/>
            <person name="Spormann A.M."/>
            <person name="Op den Camp H."/>
            <person name="Overmann J."/>
            <person name="Amann R."/>
            <person name="Jetten M.S.M."/>
            <person name="Mascher T."/>
            <person name="Medema M.H."/>
            <person name="Devos D.P."/>
            <person name="Kaster A.-K."/>
            <person name="Ovreas L."/>
            <person name="Rohde M."/>
            <person name="Galperin M.Y."/>
            <person name="Jogler C."/>
        </authorList>
    </citation>
    <scope>NUCLEOTIDE SEQUENCE [LARGE SCALE GENOMIC DNA]</scope>
    <source>
        <strain evidence="3 4">ETA_A8</strain>
    </source>
</reference>
<dbReference type="Proteomes" id="UP000315017">
    <property type="component" value="Chromosome"/>
</dbReference>
<accession>A0A517YJG0</accession>
<organism evidence="3 4">
    <name type="scientific">Anatilimnocola aggregata</name>
    <dbReference type="NCBI Taxonomy" id="2528021"/>
    <lineage>
        <taxon>Bacteria</taxon>
        <taxon>Pseudomonadati</taxon>
        <taxon>Planctomycetota</taxon>
        <taxon>Planctomycetia</taxon>
        <taxon>Pirellulales</taxon>
        <taxon>Pirellulaceae</taxon>
        <taxon>Anatilimnocola</taxon>
    </lineage>
</organism>
<feature type="transmembrane region" description="Helical" evidence="2">
    <location>
        <begin position="296"/>
        <end position="322"/>
    </location>
</feature>
<feature type="region of interest" description="Disordered" evidence="1">
    <location>
        <begin position="14"/>
        <end position="71"/>
    </location>
</feature>
<feature type="compositionally biased region" description="Basic and acidic residues" evidence="1">
    <location>
        <begin position="14"/>
        <end position="25"/>
    </location>
</feature>
<keyword evidence="4" id="KW-1185">Reference proteome</keyword>
<name>A0A517YJG0_9BACT</name>
<feature type="transmembrane region" description="Helical" evidence="2">
    <location>
        <begin position="186"/>
        <end position="208"/>
    </location>
</feature>
<sequence length="429" mass="46651">MITCHDCHSENEVRAPKVRVDRADKPTLVGAEDFQLSAPVERPKFSPVEQTRRDEDEDDEFRLAPLPPEPPAATVPPMNGGVSSSAVSTFQPGTFAPNFRLSPTADPVPGVRPTTAPANAFPPASPAATAPAAALPPRRQLPRREESYGDELWDAPVDPNQPRFHRGPFLIGIVEFLFYPGTMSRWLVFTALAAIPIAAIELAVAASIARDGNVFSPAGIFFTLIAAGTGFVWLLLFSLQMQAVVEDTGRGCDAIEKWPTAGFIPHGNPLYLPAAIFLGMLPGLIVWMGYHFGQDGLTVFGGIIALISLLIFVPLLWLPILLHKSFAGAHQSPLFWESFRFTGDGWIVFYMETFVLGLVVSMGISLWSTGSVVVAPLSAALLVTPLFLYFRLLGRLLWYIDPAMTPVPPPPKEAPAPLPETVDPTQLRR</sequence>
<evidence type="ECO:0000256" key="1">
    <source>
        <dbReference type="SAM" id="MobiDB-lite"/>
    </source>
</evidence>
<dbReference type="KEGG" id="aagg:ETAA8_54870"/>
<feature type="transmembrane region" description="Helical" evidence="2">
    <location>
        <begin position="343"/>
        <end position="367"/>
    </location>
</feature>
<proteinExistence type="predicted"/>
<evidence type="ECO:0000313" key="3">
    <source>
        <dbReference type="EMBL" id="QDU30359.1"/>
    </source>
</evidence>
<keyword evidence="2" id="KW-1133">Transmembrane helix</keyword>
<dbReference type="EMBL" id="CP036274">
    <property type="protein sequence ID" value="QDU30359.1"/>
    <property type="molecule type" value="Genomic_DNA"/>
</dbReference>
<keyword evidence="2" id="KW-0472">Membrane</keyword>
<feature type="region of interest" description="Disordered" evidence="1">
    <location>
        <begin position="410"/>
        <end position="429"/>
    </location>
</feature>
<feature type="transmembrane region" description="Helical" evidence="2">
    <location>
        <begin position="270"/>
        <end position="290"/>
    </location>
</feature>
<evidence type="ECO:0000313" key="4">
    <source>
        <dbReference type="Proteomes" id="UP000315017"/>
    </source>
</evidence>
<dbReference type="AlphaFoldDB" id="A0A517YJG0"/>
<evidence type="ECO:0000256" key="2">
    <source>
        <dbReference type="SAM" id="Phobius"/>
    </source>
</evidence>